<evidence type="ECO:0000256" key="9">
    <source>
        <dbReference type="RuleBase" id="RU003465"/>
    </source>
</evidence>
<sequence length="1545" mass="164757">MSSNSGGGTGADSAEGSSSDIFTPIPNWRPPKAFERTPSGSSPYSPRGNELLIARRRSATPPPNPTTSLSQMLLHGPLAERFNRGASDCHKQMQPSVTLPLMHVRFVSSAKLPQCPVTLDPVVAGPKPIDGPDQQQQQPQRTFVPFKDRLRSTNFSRGEKSDRSATLCGSSVTSQQLSKDAGSLSVSFSTACWRLASSASVRSGDGSPMNNDDGGGGCRTQGQPLRLPTYTGTQQGTSQTTARKQTSKLSFKDRQRSSVSNNHSVSAGAEGSGRDAEPPCNESNTYTPANALTSNDGGQQKHYQRKFKARVQTGALAPPLPPGAPPLLLPGTASPSANYVNYCCHSEQWKDGEAEGTELDNTNNSSERRRDKMLPRASSTRRGSAPRASAETLPPVVDASIPMTDEGGGRLNPSCGGGGGGGGGKHYGDRVGAGGNEGEARDVFSFLPISPRIAAEFPAGEEGSALAATRGNRRRSGFSSLFFSMLKPLKVEYQLPFLVQPSIPLDEETVDEPFGLGSSDCSLTDKGLESLTHSLTSGVGVVETEEHVFIPHYELLKEGRSRAEVILSTVRAVCSGLNLSVLSAPPDTIASCRKCDEGGADETKAADPSPCGRSGRADRRHTREGGVGLSQSSSTNEDTKSVSNVGTIIASEEDDCFTFGVVSTSYPLFPTEDQDKSDCKVAARLLFNAEKGVMLISAEDEVKKYMNKPLKAGTPNGRAEGGKGARCSFERSNIGVSRDSAVQERPQQAQQKGIEKRQEEEEGEETEGLLWRYGGNQESGTLDATLVLPSHGTEKDSTRDRNAFYEEDGSVSRCTCTQQLITKDARGVDYSRYHAHTLYHHCKCCDRRPASFLCLHCLTALCPSHVTRHYNDSIPAVGTSKRGASSVCETMDGEETGRNAVGACSLFINILDIMTSFDRVYWCEPCQSFTWRYTEVYDPFVDQLAATRGTYLEDPVRDIACVGYEVQIKCYGEAQPSFCGRTSAHSSVLRDRSLVNRNALQTDIALFYPPNAGQDVTPTEGGSAAISGTIECGLGSPRLVGSASPLPRCSAMEDTLHVGVTAPKLISLGAKVQGWRATQEDAEAAFVISIPCLSDTPDTGADDDKAEETIAARESNDAVAMAVFCVFDGHGGDAVAKLAASRFESHLRKAVCSVRHDEAEASAVLRRVDQESTTPQYSVSEASPLRPRESGCFPQLSSNDVNSGAALGDVGVRSVSNVTVEMVRQLTEGSADKSVARGSAADHSETSDTCHGLSASPTVSRREMEALRLYFAGIMEEALLSLDDELRSSDEGRRGDYNCTGCTACVVGITTNFILCANIGDSGAAFYTPQDIIPISITHRTTDPGERARINAAGYTLVEHRIEGLLAVSRALGDYDFKQCGGRGPREQAVTAVPDVTIMPVPPAAAVGRWGVVVACDGVWDTLTPHQVHHAIMNTPNDLEVASSATEVVIRAREMAYASQKEGDESHINTEKYRCGADGERENGGSKTVDNVCGGKCCHGGAPGASIDALLLTSAAGIFAQCVAPVDNEEGVGMDNCSLFLIEQR</sequence>
<dbReference type="PROSITE" id="PS51746">
    <property type="entry name" value="PPM_2"/>
    <property type="match status" value="1"/>
</dbReference>
<feature type="region of interest" description="Disordered" evidence="10">
    <location>
        <begin position="354"/>
        <end position="391"/>
    </location>
</feature>
<feature type="compositionally biased region" description="Low complexity" evidence="10">
    <location>
        <begin position="229"/>
        <end position="241"/>
    </location>
</feature>
<keyword evidence="5" id="KW-0479">Metal-binding</keyword>
<reference evidence="13" key="1">
    <citation type="journal article" date="2010" name="PLoS Negl. Trop. Dis.">
        <title>The genome sequence of Trypanosoma brucei gambiense, causative agent of chronic human african trypanosomiasis.</title>
        <authorList>
            <person name="Jackson A.P."/>
            <person name="Sanders M."/>
            <person name="Berry A."/>
            <person name="McQuillan J."/>
            <person name="Aslett M.A."/>
            <person name="Quail M.A."/>
            <person name="Chukualim B."/>
            <person name="Capewell P."/>
            <person name="MacLeod A."/>
            <person name="Melville S.E."/>
            <person name="Gibson W."/>
            <person name="Barry J.D."/>
            <person name="Berriman M."/>
            <person name="Hertz-Fowler C."/>
        </authorList>
    </citation>
    <scope>NUCLEOTIDE SEQUENCE [LARGE SCALE GENOMIC DNA]</scope>
    <source>
        <strain evidence="13">MHOM/CI/86/DAL972</strain>
    </source>
</reference>
<dbReference type="KEGG" id="tbg:TbgDal_IV4620"/>
<organism evidence="12 13">
    <name type="scientific">Trypanosoma brucei gambiense (strain MHOM/CI/86/DAL972)</name>
    <dbReference type="NCBI Taxonomy" id="679716"/>
    <lineage>
        <taxon>Eukaryota</taxon>
        <taxon>Discoba</taxon>
        <taxon>Euglenozoa</taxon>
        <taxon>Kinetoplastea</taxon>
        <taxon>Metakinetoplastina</taxon>
        <taxon>Trypanosomatida</taxon>
        <taxon>Trypanosomatidae</taxon>
        <taxon>Trypanosoma</taxon>
    </lineage>
</organism>
<gene>
    <name evidence="12" type="ORF">TbgDal_IV4620</name>
</gene>
<dbReference type="EC" id="3.1.3.16" evidence="4"/>
<comment type="similarity">
    <text evidence="3 9">Belongs to the PP2C family.</text>
</comment>
<feature type="region of interest" description="Disordered" evidence="10">
    <location>
        <begin position="1170"/>
        <end position="1189"/>
    </location>
</feature>
<dbReference type="PANTHER" id="PTHR13832:SF565">
    <property type="entry name" value="AT28366P-RELATED"/>
    <property type="match status" value="1"/>
</dbReference>
<feature type="region of interest" description="Disordered" evidence="10">
    <location>
        <begin position="200"/>
        <end position="307"/>
    </location>
</feature>
<feature type="compositionally biased region" description="Basic and acidic residues" evidence="10">
    <location>
        <begin position="615"/>
        <end position="624"/>
    </location>
</feature>
<feature type="compositionally biased region" description="Basic and acidic residues" evidence="10">
    <location>
        <begin position="146"/>
        <end position="163"/>
    </location>
</feature>
<dbReference type="CDD" id="cd00143">
    <property type="entry name" value="PP2Cc"/>
    <property type="match status" value="1"/>
</dbReference>
<evidence type="ECO:0000256" key="1">
    <source>
        <dbReference type="ARBA" id="ARBA00001936"/>
    </source>
</evidence>
<evidence type="ECO:0000256" key="2">
    <source>
        <dbReference type="ARBA" id="ARBA00001946"/>
    </source>
</evidence>
<feature type="domain" description="PPM-type phosphatase" evidence="11">
    <location>
        <begin position="1098"/>
        <end position="1544"/>
    </location>
</feature>
<comment type="cofactor">
    <cofactor evidence="1">
        <name>Mn(2+)</name>
        <dbReference type="ChEBI" id="CHEBI:29035"/>
    </cofactor>
</comment>
<evidence type="ECO:0000256" key="4">
    <source>
        <dbReference type="ARBA" id="ARBA00013081"/>
    </source>
</evidence>
<evidence type="ECO:0000256" key="6">
    <source>
        <dbReference type="ARBA" id="ARBA00022801"/>
    </source>
</evidence>
<dbReference type="Pfam" id="PF00481">
    <property type="entry name" value="PP2C"/>
    <property type="match status" value="1"/>
</dbReference>
<dbReference type="GeneID" id="23859909"/>
<dbReference type="InterPro" id="IPR036457">
    <property type="entry name" value="PPM-type-like_dom_sf"/>
</dbReference>
<dbReference type="GO" id="GO:0046872">
    <property type="term" value="F:metal ion binding"/>
    <property type="evidence" value="ECO:0007669"/>
    <property type="project" value="UniProtKB-KW"/>
</dbReference>
<feature type="compositionally biased region" description="Polar residues" evidence="10">
    <location>
        <begin position="1171"/>
        <end position="1181"/>
    </location>
</feature>
<dbReference type="Gene3D" id="3.60.40.10">
    <property type="entry name" value="PPM-type phosphatase domain"/>
    <property type="match status" value="1"/>
</dbReference>
<comment type="cofactor">
    <cofactor evidence="2">
        <name>Mg(2+)</name>
        <dbReference type="ChEBI" id="CHEBI:18420"/>
    </cofactor>
</comment>
<proteinExistence type="inferred from homology"/>
<dbReference type="InterPro" id="IPR001932">
    <property type="entry name" value="PPM-type_phosphatase-like_dom"/>
</dbReference>
<dbReference type="EMBL" id="FN554967">
    <property type="protein sequence ID" value="CBH10763.1"/>
    <property type="molecule type" value="Genomic_DNA"/>
</dbReference>
<evidence type="ECO:0000259" key="11">
    <source>
        <dbReference type="PROSITE" id="PS51746"/>
    </source>
</evidence>
<feature type="region of interest" description="Disordered" evidence="10">
    <location>
        <begin position="599"/>
        <end position="642"/>
    </location>
</feature>
<protein>
    <recommendedName>
        <fullName evidence="4">protein-serine/threonine phosphatase</fullName>
        <ecNumber evidence="4">3.1.3.16</ecNumber>
    </recommendedName>
</protein>
<feature type="compositionally biased region" description="Gly residues" evidence="10">
    <location>
        <begin position="1"/>
        <end position="10"/>
    </location>
</feature>
<dbReference type="OrthoDB" id="265504at2759"/>
<feature type="compositionally biased region" description="Basic and acidic residues" evidence="10">
    <location>
        <begin position="1230"/>
        <end position="1248"/>
    </location>
</feature>
<dbReference type="Proteomes" id="UP000002316">
    <property type="component" value="Chromosome 4"/>
</dbReference>
<feature type="region of interest" description="Disordered" evidence="10">
    <location>
        <begin position="1"/>
        <end position="52"/>
    </location>
</feature>
<dbReference type="VEuPathDB" id="TriTrypDB:Tbg972.4.4620"/>
<dbReference type="InterPro" id="IPR015655">
    <property type="entry name" value="PP2C"/>
</dbReference>
<keyword evidence="6 9" id="KW-0378">Hydrolase</keyword>
<feature type="region of interest" description="Disordered" evidence="10">
    <location>
        <begin position="1229"/>
        <end position="1257"/>
    </location>
</feature>
<dbReference type="SUPFAM" id="SSF81606">
    <property type="entry name" value="PP2C-like"/>
    <property type="match status" value="1"/>
</dbReference>
<dbReference type="RefSeq" id="XP_011773051.1">
    <property type="nucleotide sequence ID" value="XM_011774749.1"/>
</dbReference>
<keyword evidence="8" id="KW-0464">Manganese</keyword>
<evidence type="ECO:0000313" key="12">
    <source>
        <dbReference type="EMBL" id="CBH10763.1"/>
    </source>
</evidence>
<evidence type="ECO:0000256" key="10">
    <source>
        <dbReference type="SAM" id="MobiDB-lite"/>
    </source>
</evidence>
<feature type="region of interest" description="Disordered" evidence="10">
    <location>
        <begin position="735"/>
        <end position="767"/>
    </location>
</feature>
<evidence type="ECO:0000256" key="3">
    <source>
        <dbReference type="ARBA" id="ARBA00006702"/>
    </source>
</evidence>
<evidence type="ECO:0000256" key="8">
    <source>
        <dbReference type="ARBA" id="ARBA00023211"/>
    </source>
</evidence>
<evidence type="ECO:0000313" key="13">
    <source>
        <dbReference type="Proteomes" id="UP000002316"/>
    </source>
</evidence>
<dbReference type="PANTHER" id="PTHR13832">
    <property type="entry name" value="PROTEIN PHOSPHATASE 2C"/>
    <property type="match status" value="1"/>
</dbReference>
<feature type="region of interest" description="Disordered" evidence="10">
    <location>
        <begin position="123"/>
        <end position="174"/>
    </location>
</feature>
<name>C9ZM90_TRYB9</name>
<evidence type="ECO:0000256" key="5">
    <source>
        <dbReference type="ARBA" id="ARBA00022723"/>
    </source>
</evidence>
<keyword evidence="7 9" id="KW-0904">Protein phosphatase</keyword>
<dbReference type="GO" id="GO:0004722">
    <property type="term" value="F:protein serine/threonine phosphatase activity"/>
    <property type="evidence" value="ECO:0007669"/>
    <property type="project" value="UniProtKB-EC"/>
</dbReference>
<dbReference type="SMART" id="SM00332">
    <property type="entry name" value="PP2Cc"/>
    <property type="match status" value="1"/>
</dbReference>
<accession>C9ZM90</accession>
<evidence type="ECO:0000256" key="7">
    <source>
        <dbReference type="ARBA" id="ARBA00022912"/>
    </source>
</evidence>
<dbReference type="PROSITE" id="PS01032">
    <property type="entry name" value="PPM_1"/>
    <property type="match status" value="1"/>
</dbReference>
<feature type="compositionally biased region" description="Polar residues" evidence="10">
    <location>
        <begin position="281"/>
        <end position="298"/>
    </location>
</feature>
<dbReference type="InterPro" id="IPR000222">
    <property type="entry name" value="PP2C_BS"/>
</dbReference>
<feature type="compositionally biased region" description="Polar residues" evidence="10">
    <location>
        <begin position="629"/>
        <end position="642"/>
    </location>
</feature>